<evidence type="ECO:0000313" key="4">
    <source>
        <dbReference type="Proteomes" id="UP000578531"/>
    </source>
</evidence>
<evidence type="ECO:0000256" key="1">
    <source>
        <dbReference type="SAM" id="MobiDB-lite"/>
    </source>
</evidence>
<accession>A0A8H6FJG5</accession>
<dbReference type="GeneID" id="59293121"/>
<dbReference type="RefSeq" id="XP_037159816.1">
    <property type="nucleotide sequence ID" value="XM_037313359.1"/>
</dbReference>
<dbReference type="GO" id="GO:0005739">
    <property type="term" value="C:mitochondrion"/>
    <property type="evidence" value="ECO:0007669"/>
    <property type="project" value="TreeGrafter"/>
</dbReference>
<name>A0A8H6FJG5_9LECA</name>
<reference evidence="3 4" key="1">
    <citation type="journal article" date="2020" name="Genomics">
        <title>Complete, high-quality genomes from long-read metagenomic sequencing of two wolf lichen thalli reveals enigmatic genome architecture.</title>
        <authorList>
            <person name="McKenzie S.K."/>
            <person name="Walston R.F."/>
            <person name="Allen J.L."/>
        </authorList>
    </citation>
    <scope>NUCLEOTIDE SEQUENCE [LARGE SCALE GENOMIC DNA]</scope>
    <source>
        <strain evidence="3">WasteWater2</strain>
    </source>
</reference>
<dbReference type="Pfam" id="PF06916">
    <property type="entry name" value="FAM210A-B_dom"/>
    <property type="match status" value="1"/>
</dbReference>
<evidence type="ECO:0000259" key="2">
    <source>
        <dbReference type="Pfam" id="PF06916"/>
    </source>
</evidence>
<comment type="caution">
    <text evidence="3">The sequence shown here is derived from an EMBL/GenBank/DDBJ whole genome shotgun (WGS) entry which is preliminary data.</text>
</comment>
<sequence>MKPYQLLRTSPYLRTALQQTFTTASRTRPPHPPPLINTLTRTAPRRRPLFNPLTRAPPRRPYSTDPPKPAPPHSPTASPPSLSLSQRLRKLSREYGWSAFGVYTLLSALDFPFCFAAVRYLGTDRIGRYEHVVVERVKGAVPESVREAWRTRTPAEGTGVEGYAAVTGDGGVGVGVAGYDHGVKEAEKRNESENASIWTQLALAYAIHKSFIFIRVPLTVAVTPKVVKVLRGWGWDIGKRRPKGAK</sequence>
<gene>
    <name evidence="3" type="ORF">HO173_011479</name>
</gene>
<evidence type="ECO:0000313" key="3">
    <source>
        <dbReference type="EMBL" id="KAF6229624.1"/>
    </source>
</evidence>
<feature type="region of interest" description="Disordered" evidence="1">
    <location>
        <begin position="21"/>
        <end position="84"/>
    </location>
</feature>
<dbReference type="PANTHER" id="PTHR21377">
    <property type="entry name" value="PROTEIN FAM210B, MITOCHONDRIAL"/>
    <property type="match status" value="1"/>
</dbReference>
<dbReference type="Proteomes" id="UP000578531">
    <property type="component" value="Unassembled WGS sequence"/>
</dbReference>
<organism evidence="3 4">
    <name type="scientific">Letharia columbiana</name>
    <dbReference type="NCBI Taxonomy" id="112416"/>
    <lineage>
        <taxon>Eukaryota</taxon>
        <taxon>Fungi</taxon>
        <taxon>Dikarya</taxon>
        <taxon>Ascomycota</taxon>
        <taxon>Pezizomycotina</taxon>
        <taxon>Lecanoromycetes</taxon>
        <taxon>OSLEUM clade</taxon>
        <taxon>Lecanoromycetidae</taxon>
        <taxon>Lecanorales</taxon>
        <taxon>Lecanorineae</taxon>
        <taxon>Parmeliaceae</taxon>
        <taxon>Letharia</taxon>
    </lineage>
</organism>
<dbReference type="PANTHER" id="PTHR21377:SF0">
    <property type="entry name" value="PROTEIN FAM210B, MITOCHONDRIAL"/>
    <property type="match status" value="1"/>
</dbReference>
<proteinExistence type="predicted"/>
<feature type="domain" description="DUF1279" evidence="2">
    <location>
        <begin position="86"/>
        <end position="224"/>
    </location>
</feature>
<feature type="compositionally biased region" description="Pro residues" evidence="1">
    <location>
        <begin position="64"/>
        <end position="78"/>
    </location>
</feature>
<dbReference type="OrthoDB" id="426386at2759"/>
<dbReference type="InterPro" id="IPR045866">
    <property type="entry name" value="FAM210A/B-like"/>
</dbReference>
<keyword evidence="4" id="KW-1185">Reference proteome</keyword>
<protein>
    <recommendedName>
        <fullName evidence="2">DUF1279 domain-containing protein</fullName>
    </recommendedName>
</protein>
<dbReference type="AlphaFoldDB" id="A0A8H6FJG5"/>
<dbReference type="InterPro" id="IPR009688">
    <property type="entry name" value="FAM210A/B-like_dom"/>
</dbReference>
<dbReference type="EMBL" id="JACCJC010000071">
    <property type="protein sequence ID" value="KAF6229624.1"/>
    <property type="molecule type" value="Genomic_DNA"/>
</dbReference>